<feature type="domain" description="DUF6705" evidence="2">
    <location>
        <begin position="1"/>
        <end position="131"/>
    </location>
</feature>
<sequence length="198" mass="22470">MKKILLLFIVIFAISCKAQDVYPLKTLYTELPNYVYLKDTNNELSGFTGTYTANYEGKSITLFITKHNKKLLDRINLFYKDILIVNYLIKDYNGNILIDSRSITFNSNLTKDFIISHWVDDNGQKLFATYGGTNCGVGNGIVNLTKLNATQLSWEYVSGVTILTDKTCPPGTDIKVYLPKTKDLIFTKAFDFGEVRTK</sequence>
<dbReference type="RefSeq" id="WP_079665434.1">
    <property type="nucleotide sequence ID" value="NZ_FUYZ01000001.1"/>
</dbReference>
<dbReference type="Proteomes" id="UP000191112">
    <property type="component" value="Unassembled WGS sequence"/>
</dbReference>
<keyword evidence="4" id="KW-1185">Reference proteome</keyword>
<gene>
    <name evidence="3" type="ORF">SAMN05660477_00101</name>
</gene>
<evidence type="ECO:0000259" key="2">
    <source>
        <dbReference type="Pfam" id="PF20448"/>
    </source>
</evidence>
<protein>
    <recommendedName>
        <fullName evidence="2">DUF6705 domain-containing protein</fullName>
    </recommendedName>
</protein>
<dbReference type="STRING" id="619805.SAMN05660477_00101"/>
<evidence type="ECO:0000313" key="3">
    <source>
        <dbReference type="EMBL" id="SKB59482.1"/>
    </source>
</evidence>
<dbReference type="EMBL" id="FUYZ01000001">
    <property type="protein sequence ID" value="SKB59482.1"/>
    <property type="molecule type" value="Genomic_DNA"/>
</dbReference>
<organism evidence="3 4">
    <name type="scientific">Soonwooa buanensis</name>
    <dbReference type="NCBI Taxonomy" id="619805"/>
    <lineage>
        <taxon>Bacteria</taxon>
        <taxon>Pseudomonadati</taxon>
        <taxon>Bacteroidota</taxon>
        <taxon>Flavobacteriia</taxon>
        <taxon>Flavobacteriales</taxon>
        <taxon>Weeksellaceae</taxon>
        <taxon>Chryseobacterium group</taxon>
        <taxon>Soonwooa</taxon>
    </lineage>
</organism>
<reference evidence="3 4" key="1">
    <citation type="submission" date="2017-02" db="EMBL/GenBank/DDBJ databases">
        <authorList>
            <person name="Peterson S.W."/>
        </authorList>
    </citation>
    <scope>NUCLEOTIDE SEQUENCE [LARGE SCALE GENOMIC DNA]</scope>
    <source>
        <strain evidence="3 4">DSM 22323</strain>
    </source>
</reference>
<dbReference type="PROSITE" id="PS51257">
    <property type="entry name" value="PROKAR_LIPOPROTEIN"/>
    <property type="match status" value="1"/>
</dbReference>
<evidence type="ECO:0000313" key="4">
    <source>
        <dbReference type="Proteomes" id="UP000191112"/>
    </source>
</evidence>
<keyword evidence="1" id="KW-0732">Signal</keyword>
<feature type="signal peptide" evidence="1">
    <location>
        <begin position="1"/>
        <end position="18"/>
    </location>
</feature>
<accession>A0A1T5CJ38</accession>
<dbReference type="Pfam" id="PF20448">
    <property type="entry name" value="DUF6705"/>
    <property type="match status" value="1"/>
</dbReference>
<proteinExistence type="predicted"/>
<evidence type="ECO:0000256" key="1">
    <source>
        <dbReference type="SAM" id="SignalP"/>
    </source>
</evidence>
<dbReference type="AlphaFoldDB" id="A0A1T5CJ38"/>
<dbReference type="InterPro" id="IPR046551">
    <property type="entry name" value="DUF6705"/>
</dbReference>
<feature type="chain" id="PRO_5012301360" description="DUF6705 domain-containing protein" evidence="1">
    <location>
        <begin position="19"/>
        <end position="198"/>
    </location>
</feature>
<dbReference type="OrthoDB" id="1452870at2"/>
<name>A0A1T5CJ38_9FLAO</name>